<evidence type="ECO:0008006" key="5">
    <source>
        <dbReference type="Google" id="ProtNLM"/>
    </source>
</evidence>
<reference evidence="3 4" key="1">
    <citation type="submission" date="2019-05" db="EMBL/GenBank/DDBJ databases">
        <authorList>
            <consortium name="Science for Life Laboratories"/>
        </authorList>
    </citation>
    <scope>NUCLEOTIDE SEQUENCE [LARGE SCALE GENOMIC DNA]</scope>
    <source>
        <strain evidence="3">Soil9</strain>
    </source>
</reference>
<gene>
    <name evidence="3" type="ORF">SOIL9_76180</name>
</gene>
<evidence type="ECO:0000313" key="4">
    <source>
        <dbReference type="Proteomes" id="UP000464178"/>
    </source>
</evidence>
<sequence>MTTVTLADACLRLPELIGLVARGEHVVIVQNGVALAALTPPAFAPAAPETEAARQEQIGTLSRMIAQWHEEDGIPFPPAGAPGERVQPESPAA</sequence>
<feature type="region of interest" description="Disordered" evidence="2">
    <location>
        <begin position="71"/>
        <end position="93"/>
    </location>
</feature>
<evidence type="ECO:0000313" key="3">
    <source>
        <dbReference type="EMBL" id="VTS02133.1"/>
    </source>
</evidence>
<dbReference type="RefSeq" id="WP_162672655.1">
    <property type="nucleotide sequence ID" value="NZ_LR593886.1"/>
</dbReference>
<keyword evidence="4" id="KW-1185">Reference proteome</keyword>
<dbReference type="InterPro" id="IPR036165">
    <property type="entry name" value="YefM-like_sf"/>
</dbReference>
<dbReference type="SUPFAM" id="SSF143120">
    <property type="entry name" value="YefM-like"/>
    <property type="match status" value="1"/>
</dbReference>
<accession>A0A6P2DHZ5</accession>
<comment type="similarity">
    <text evidence="1">Belongs to the phD/YefM antitoxin family.</text>
</comment>
<evidence type="ECO:0000256" key="2">
    <source>
        <dbReference type="SAM" id="MobiDB-lite"/>
    </source>
</evidence>
<proteinExistence type="inferred from homology"/>
<dbReference type="KEGG" id="gms:SOIL9_76180"/>
<protein>
    <recommendedName>
        <fullName evidence="5">Prevent-host-death family protein</fullName>
    </recommendedName>
</protein>
<dbReference type="EMBL" id="LR593886">
    <property type="protein sequence ID" value="VTS02133.1"/>
    <property type="molecule type" value="Genomic_DNA"/>
</dbReference>
<name>A0A6P2DHZ5_9BACT</name>
<organism evidence="3 4">
    <name type="scientific">Gemmata massiliana</name>
    <dbReference type="NCBI Taxonomy" id="1210884"/>
    <lineage>
        <taxon>Bacteria</taxon>
        <taxon>Pseudomonadati</taxon>
        <taxon>Planctomycetota</taxon>
        <taxon>Planctomycetia</taxon>
        <taxon>Gemmatales</taxon>
        <taxon>Gemmataceae</taxon>
        <taxon>Gemmata</taxon>
    </lineage>
</organism>
<evidence type="ECO:0000256" key="1">
    <source>
        <dbReference type="ARBA" id="ARBA00009981"/>
    </source>
</evidence>
<dbReference type="AlphaFoldDB" id="A0A6P2DHZ5"/>
<dbReference type="Proteomes" id="UP000464178">
    <property type="component" value="Chromosome"/>
</dbReference>